<dbReference type="Proteomes" id="UP001187315">
    <property type="component" value="Unassembled WGS sequence"/>
</dbReference>
<evidence type="ECO:0000256" key="5">
    <source>
        <dbReference type="ARBA" id="ARBA00022734"/>
    </source>
</evidence>
<dbReference type="AlphaFoldDB" id="A0AA88T6R9"/>
<keyword evidence="7" id="KW-1015">Disulfide bond</keyword>
<dbReference type="SMART" id="SM00607">
    <property type="entry name" value="FTP"/>
    <property type="match status" value="1"/>
</dbReference>
<dbReference type="GO" id="GO:0042806">
    <property type="term" value="F:fucose binding"/>
    <property type="evidence" value="ECO:0007669"/>
    <property type="project" value="UniProtKB-ARBA"/>
</dbReference>
<dbReference type="InterPro" id="IPR051941">
    <property type="entry name" value="BG_Antigen-Binding_Lectin"/>
</dbReference>
<dbReference type="EMBL" id="JAVHJS010000002">
    <property type="protein sequence ID" value="KAK2865728.1"/>
    <property type="molecule type" value="Genomic_DNA"/>
</dbReference>
<comment type="similarity">
    <text evidence="2">Belongs to the fucolectin family.</text>
</comment>
<dbReference type="SUPFAM" id="SSF49785">
    <property type="entry name" value="Galactose-binding domain-like"/>
    <property type="match status" value="1"/>
</dbReference>
<reference evidence="9" key="1">
    <citation type="submission" date="2023-08" db="EMBL/GenBank/DDBJ databases">
        <title>Pelteobagrus vachellii genome.</title>
        <authorList>
            <person name="Liu H."/>
        </authorList>
    </citation>
    <scope>NUCLEOTIDE SEQUENCE</scope>
    <source>
        <strain evidence="9">PRFRI_2022a</strain>
        <tissue evidence="9">Muscle</tissue>
    </source>
</reference>
<evidence type="ECO:0000256" key="2">
    <source>
        <dbReference type="ARBA" id="ARBA00010147"/>
    </source>
</evidence>
<evidence type="ECO:0000256" key="1">
    <source>
        <dbReference type="ARBA" id="ARBA00002219"/>
    </source>
</evidence>
<feature type="non-terminal residue" evidence="9">
    <location>
        <position position="208"/>
    </location>
</feature>
<dbReference type="PANTHER" id="PTHR45713">
    <property type="entry name" value="FTP DOMAIN-CONTAINING PROTEIN"/>
    <property type="match status" value="1"/>
</dbReference>
<keyword evidence="5" id="KW-0430">Lectin</keyword>
<keyword evidence="4" id="KW-0479">Metal-binding</keyword>
<evidence type="ECO:0000313" key="9">
    <source>
        <dbReference type="EMBL" id="KAK2865728.1"/>
    </source>
</evidence>
<dbReference type="GO" id="GO:0001868">
    <property type="term" value="P:regulation of complement activation, lectin pathway"/>
    <property type="evidence" value="ECO:0007669"/>
    <property type="project" value="UniProtKB-ARBA"/>
</dbReference>
<dbReference type="GO" id="GO:0010185">
    <property type="term" value="P:regulation of cellular defense response"/>
    <property type="evidence" value="ECO:0007669"/>
    <property type="project" value="UniProtKB-ARBA"/>
</dbReference>
<evidence type="ECO:0000259" key="8">
    <source>
        <dbReference type="SMART" id="SM00607"/>
    </source>
</evidence>
<gene>
    <name evidence="9" type="ORF">Q7C36_001784</name>
</gene>
<comment type="function">
    <text evidence="1">Acts as a defensive agent. Recognizes blood group fucosylated oligosaccharides including A, B, H and Lewis B-type antigens. Does not recognize Lewis A antigen and has low affinity for monovalent haptens.</text>
</comment>
<dbReference type="PANTHER" id="PTHR45713:SF6">
    <property type="entry name" value="F5_8 TYPE C DOMAIN-CONTAINING PROTEIN"/>
    <property type="match status" value="1"/>
</dbReference>
<evidence type="ECO:0000256" key="7">
    <source>
        <dbReference type="ARBA" id="ARBA00023157"/>
    </source>
</evidence>
<dbReference type="GO" id="GO:0046872">
    <property type="term" value="F:metal ion binding"/>
    <property type="evidence" value="ECO:0007669"/>
    <property type="project" value="UniProtKB-KW"/>
</dbReference>
<comment type="caution">
    <text evidence="9">The sequence shown here is derived from an EMBL/GenBank/DDBJ whole genome shotgun (WGS) entry which is preliminary data.</text>
</comment>
<comment type="subunit">
    <text evidence="3">Homotrimer.</text>
</comment>
<proteinExistence type="inferred from homology"/>
<protein>
    <recommendedName>
        <fullName evidence="8">Fucolectin tachylectin-4 pentraxin-1 domain-containing protein</fullName>
    </recommendedName>
</protein>
<dbReference type="Pfam" id="PF22633">
    <property type="entry name" value="F5_F8_type_C_2"/>
    <property type="match status" value="1"/>
</dbReference>
<sequence>MQGLLSPSRKMENSQKPMLFILGVCIFSLQWKLTHQQVNVALGGIATQSSTYLQRYASFAIDGNRATNVNSHSCTTTNAEYNPWWRVDLLAVYDISNVIITNRGDCCTDRLNGGEIHIGNSLINNGNNNFRCVVILSIPAGASENYTCNMRGRYVNIILPYVTQYLTLCEVEVYGVAVPVIKRAFLRVKFNSTEDLNNPTTRDNVLQK</sequence>
<dbReference type="InterPro" id="IPR006585">
    <property type="entry name" value="FTP1"/>
</dbReference>
<dbReference type="InterPro" id="IPR008979">
    <property type="entry name" value="Galactose-bd-like_sf"/>
</dbReference>
<feature type="domain" description="Fucolectin tachylectin-4 pentraxin-1" evidence="8">
    <location>
        <begin position="37"/>
        <end position="181"/>
    </location>
</feature>
<dbReference type="Gene3D" id="2.60.120.260">
    <property type="entry name" value="Galactose-binding domain-like"/>
    <property type="match status" value="1"/>
</dbReference>
<evidence type="ECO:0000256" key="6">
    <source>
        <dbReference type="ARBA" id="ARBA00022837"/>
    </source>
</evidence>
<evidence type="ECO:0000256" key="4">
    <source>
        <dbReference type="ARBA" id="ARBA00022723"/>
    </source>
</evidence>
<organism evidence="9 10">
    <name type="scientific">Tachysurus vachellii</name>
    <name type="common">Darkbarbel catfish</name>
    <name type="synonym">Pelteobagrus vachellii</name>
    <dbReference type="NCBI Taxonomy" id="175792"/>
    <lineage>
        <taxon>Eukaryota</taxon>
        <taxon>Metazoa</taxon>
        <taxon>Chordata</taxon>
        <taxon>Craniata</taxon>
        <taxon>Vertebrata</taxon>
        <taxon>Euteleostomi</taxon>
        <taxon>Actinopterygii</taxon>
        <taxon>Neopterygii</taxon>
        <taxon>Teleostei</taxon>
        <taxon>Ostariophysi</taxon>
        <taxon>Siluriformes</taxon>
        <taxon>Bagridae</taxon>
        <taxon>Tachysurus</taxon>
    </lineage>
</organism>
<keyword evidence="10" id="KW-1185">Reference proteome</keyword>
<evidence type="ECO:0000313" key="10">
    <source>
        <dbReference type="Proteomes" id="UP001187315"/>
    </source>
</evidence>
<name>A0AA88T6R9_TACVA</name>
<accession>A0AA88T6R9</accession>
<keyword evidence="6" id="KW-0106">Calcium</keyword>
<evidence type="ECO:0000256" key="3">
    <source>
        <dbReference type="ARBA" id="ARBA00011233"/>
    </source>
</evidence>